<evidence type="ECO:0000256" key="4">
    <source>
        <dbReference type="ARBA" id="ARBA00022989"/>
    </source>
</evidence>
<dbReference type="RefSeq" id="WP_154382675.1">
    <property type="nucleotide sequence ID" value="NZ_WKJK01000020.1"/>
</dbReference>
<dbReference type="PIRSF" id="PIRSF006060">
    <property type="entry name" value="AA_transporter"/>
    <property type="match status" value="1"/>
</dbReference>
<feature type="transmembrane region" description="Helical" evidence="6">
    <location>
        <begin position="129"/>
        <end position="148"/>
    </location>
</feature>
<feature type="transmembrane region" description="Helical" evidence="6">
    <location>
        <begin position="46"/>
        <end position="68"/>
    </location>
</feature>
<dbReference type="Pfam" id="PF13520">
    <property type="entry name" value="AA_permease_2"/>
    <property type="match status" value="1"/>
</dbReference>
<feature type="transmembrane region" description="Helical" evidence="6">
    <location>
        <begin position="226"/>
        <end position="253"/>
    </location>
</feature>
<dbReference type="EMBL" id="WKJK01000020">
    <property type="protein sequence ID" value="MRW93847.1"/>
    <property type="molecule type" value="Genomic_DNA"/>
</dbReference>
<dbReference type="GO" id="GO:0005886">
    <property type="term" value="C:plasma membrane"/>
    <property type="evidence" value="ECO:0007669"/>
    <property type="project" value="UniProtKB-SubCell"/>
</dbReference>
<feature type="transmembrane region" description="Helical" evidence="6">
    <location>
        <begin position="345"/>
        <end position="369"/>
    </location>
</feature>
<feature type="transmembrane region" description="Helical" evidence="6">
    <location>
        <begin position="89"/>
        <end position="117"/>
    </location>
</feature>
<dbReference type="PANTHER" id="PTHR42770:SF7">
    <property type="entry name" value="MEMBRANE PROTEIN"/>
    <property type="match status" value="1"/>
</dbReference>
<keyword evidence="2" id="KW-1003">Cell membrane</keyword>
<dbReference type="InterPro" id="IPR002293">
    <property type="entry name" value="AA/rel_permease1"/>
</dbReference>
<comment type="subcellular location">
    <subcellularLocation>
        <location evidence="1">Cell membrane</location>
        <topology evidence="1">Multi-pass membrane protein</topology>
    </subcellularLocation>
</comment>
<name>A0A6I2L9J4_9BURK</name>
<evidence type="ECO:0000313" key="8">
    <source>
        <dbReference type="Proteomes" id="UP000433309"/>
    </source>
</evidence>
<sequence length="435" mass="45335">MAQATGNQALRRRVDLWGVVALGLGTAMGVSIFSALGAAAKMAGPGLLLAVLIAAIPMGFIAVAYAFMGSVLPTSGASYEWPRRFLHPAVGFGVSWLRIAGNAGALVILALVLTRYLSMLIPVPVKPTMFAAFLLLLIANLIGVGVAANVQKLMMAGLLVLFAVFCACGAASGQWQSAHLEPLLPHGWAGVVAAVPLLINLFYGIESATELGDEIADSRKTVGTGILLSIGTAVLVYLAVAGTSLGLVGATVLGESPAPIVDAAKLAMGPYGTPLVVFAAVLAIAKSMNAIFMVFSRSLFAMGRSGALPPAFAKVHPRWNSPHVACIAVFALAVGGLLLPTELTFLFLAINVPILIKYFCICLSARVVLKTQPQLCDGFSLSRNTVLTSAVIGAVMTVLILIIGFDSDWRPYALLAGWSVLGAIVYLARRRHEAS</sequence>
<dbReference type="Proteomes" id="UP000433309">
    <property type="component" value="Unassembled WGS sequence"/>
</dbReference>
<keyword evidence="4 6" id="KW-1133">Transmembrane helix</keyword>
<dbReference type="AlphaFoldDB" id="A0A6I2L9J4"/>
<keyword evidence="3 6" id="KW-0812">Transmembrane</keyword>
<evidence type="ECO:0000256" key="1">
    <source>
        <dbReference type="ARBA" id="ARBA00004651"/>
    </source>
</evidence>
<feature type="transmembrane region" description="Helical" evidence="6">
    <location>
        <begin position="16"/>
        <end position="40"/>
    </location>
</feature>
<feature type="transmembrane region" description="Helical" evidence="6">
    <location>
        <begin position="409"/>
        <end position="428"/>
    </location>
</feature>
<reference evidence="7 8" key="1">
    <citation type="submission" date="2019-11" db="EMBL/GenBank/DDBJ databases">
        <title>Novel species isolated from a subtropical stream in China.</title>
        <authorList>
            <person name="Lu H."/>
        </authorList>
    </citation>
    <scope>NUCLEOTIDE SEQUENCE [LARGE SCALE GENOMIC DNA]</scope>
    <source>
        <strain evidence="7 8">FT80W</strain>
    </source>
</reference>
<feature type="transmembrane region" description="Helical" evidence="6">
    <location>
        <begin position="155"/>
        <end position="175"/>
    </location>
</feature>
<evidence type="ECO:0000313" key="7">
    <source>
        <dbReference type="EMBL" id="MRW93847.1"/>
    </source>
</evidence>
<keyword evidence="8" id="KW-1185">Reference proteome</keyword>
<dbReference type="InterPro" id="IPR050367">
    <property type="entry name" value="APC_superfamily"/>
</dbReference>
<organism evidence="7 8">
    <name type="scientific">Duganella guangzhouensis</name>
    <dbReference type="NCBI Taxonomy" id="2666084"/>
    <lineage>
        <taxon>Bacteria</taxon>
        <taxon>Pseudomonadati</taxon>
        <taxon>Pseudomonadota</taxon>
        <taxon>Betaproteobacteria</taxon>
        <taxon>Burkholderiales</taxon>
        <taxon>Oxalobacteraceae</taxon>
        <taxon>Telluria group</taxon>
        <taxon>Duganella</taxon>
    </lineage>
</organism>
<feature type="transmembrane region" description="Helical" evidence="6">
    <location>
        <begin position="273"/>
        <end position="300"/>
    </location>
</feature>
<gene>
    <name evidence="7" type="ORF">GJ699_28025</name>
</gene>
<evidence type="ECO:0000256" key="5">
    <source>
        <dbReference type="ARBA" id="ARBA00023136"/>
    </source>
</evidence>
<feature type="transmembrane region" description="Helical" evidence="6">
    <location>
        <begin position="381"/>
        <end position="403"/>
    </location>
</feature>
<dbReference type="GO" id="GO:0022857">
    <property type="term" value="F:transmembrane transporter activity"/>
    <property type="evidence" value="ECO:0007669"/>
    <property type="project" value="InterPro"/>
</dbReference>
<feature type="transmembrane region" description="Helical" evidence="6">
    <location>
        <begin position="187"/>
        <end position="205"/>
    </location>
</feature>
<dbReference type="PANTHER" id="PTHR42770">
    <property type="entry name" value="AMINO ACID TRANSPORTER-RELATED"/>
    <property type="match status" value="1"/>
</dbReference>
<evidence type="ECO:0000256" key="2">
    <source>
        <dbReference type="ARBA" id="ARBA00022475"/>
    </source>
</evidence>
<proteinExistence type="predicted"/>
<protein>
    <submittedName>
        <fullName evidence="7">Amino acid permease</fullName>
    </submittedName>
</protein>
<dbReference type="Gene3D" id="1.20.1740.10">
    <property type="entry name" value="Amino acid/polyamine transporter I"/>
    <property type="match status" value="1"/>
</dbReference>
<keyword evidence="5 6" id="KW-0472">Membrane</keyword>
<evidence type="ECO:0000256" key="6">
    <source>
        <dbReference type="SAM" id="Phobius"/>
    </source>
</evidence>
<evidence type="ECO:0000256" key="3">
    <source>
        <dbReference type="ARBA" id="ARBA00022692"/>
    </source>
</evidence>
<accession>A0A6I2L9J4</accession>
<feature type="transmembrane region" description="Helical" evidence="6">
    <location>
        <begin position="321"/>
        <end position="339"/>
    </location>
</feature>
<comment type="caution">
    <text evidence="7">The sequence shown here is derived from an EMBL/GenBank/DDBJ whole genome shotgun (WGS) entry which is preliminary data.</text>
</comment>